<accession>J9G7F1</accession>
<feature type="transmembrane region" description="Helical" evidence="1">
    <location>
        <begin position="59"/>
        <end position="79"/>
    </location>
</feature>
<comment type="caution">
    <text evidence="2">The sequence shown here is derived from an EMBL/GenBank/DDBJ whole genome shotgun (WGS) entry which is preliminary data.</text>
</comment>
<proteinExistence type="predicted"/>
<keyword evidence="1" id="KW-0812">Transmembrane</keyword>
<dbReference type="InterPro" id="IPR042106">
    <property type="entry name" value="Nuo/plastoQ_OxRdtase_6_NuoJ"/>
</dbReference>
<reference evidence="2" key="1">
    <citation type="journal article" date="2012" name="PLoS ONE">
        <title>Gene sets for utilization of primary and secondary nutrition supplies in the distal gut of endangered iberian lynx.</title>
        <authorList>
            <person name="Alcaide M."/>
            <person name="Messina E."/>
            <person name="Richter M."/>
            <person name="Bargiela R."/>
            <person name="Peplies J."/>
            <person name="Huws S.A."/>
            <person name="Newbold C.J."/>
            <person name="Golyshin P.N."/>
            <person name="Simon M.A."/>
            <person name="Lopez G."/>
            <person name="Yakimov M.M."/>
            <person name="Ferrer M."/>
        </authorList>
    </citation>
    <scope>NUCLEOTIDE SEQUENCE</scope>
</reference>
<sequence>MNSQNIMFVFLAVFMVLSAIATVTTKSIIRAATYLLFVLLGTAGLYFLLGYTFLGAAQIMVYAGGIIVLYVFSILLTSGQQEVLSKTTKKGIFASAALSLVGFGVFAGFLLKQKLFDTVAALGSPTEPVGMAQHNSIDEIGKYLLSTGHGGYLLPFEAVSVLLLACIVAGLLIARKR</sequence>
<feature type="transmembrane region" description="Helical" evidence="1">
    <location>
        <begin position="31"/>
        <end position="53"/>
    </location>
</feature>
<gene>
    <name evidence="2" type="ORF">EVA_08741</name>
</gene>
<dbReference type="PANTHER" id="PTHR33269:SF17">
    <property type="entry name" value="NADH-UBIQUINONE OXIDOREDUCTASE CHAIN 6"/>
    <property type="match status" value="1"/>
</dbReference>
<protein>
    <submittedName>
        <fullName evidence="2">NADH dehydrogenase I, subunit 6</fullName>
    </submittedName>
</protein>
<dbReference type="GO" id="GO:0008137">
    <property type="term" value="F:NADH dehydrogenase (ubiquinone) activity"/>
    <property type="evidence" value="ECO:0007669"/>
    <property type="project" value="InterPro"/>
</dbReference>
<evidence type="ECO:0000313" key="2">
    <source>
        <dbReference type="EMBL" id="EJX03162.1"/>
    </source>
</evidence>
<keyword evidence="1" id="KW-0472">Membrane</keyword>
<dbReference type="Pfam" id="PF00499">
    <property type="entry name" value="Oxidored_q3"/>
    <property type="match status" value="1"/>
</dbReference>
<feature type="transmembrane region" description="Helical" evidence="1">
    <location>
        <begin position="91"/>
        <end position="111"/>
    </location>
</feature>
<evidence type="ECO:0000256" key="1">
    <source>
        <dbReference type="SAM" id="Phobius"/>
    </source>
</evidence>
<dbReference type="AlphaFoldDB" id="J9G7F1"/>
<keyword evidence="1" id="KW-1133">Transmembrane helix</keyword>
<dbReference type="PANTHER" id="PTHR33269">
    <property type="entry name" value="NADH-UBIQUINONE OXIDOREDUCTASE CHAIN 6"/>
    <property type="match status" value="1"/>
</dbReference>
<name>J9G7F1_9ZZZZ</name>
<organism evidence="2">
    <name type="scientific">gut metagenome</name>
    <dbReference type="NCBI Taxonomy" id="749906"/>
    <lineage>
        <taxon>unclassified sequences</taxon>
        <taxon>metagenomes</taxon>
        <taxon>organismal metagenomes</taxon>
    </lineage>
</organism>
<feature type="transmembrane region" description="Helical" evidence="1">
    <location>
        <begin position="6"/>
        <end position="24"/>
    </location>
</feature>
<dbReference type="Gene3D" id="1.20.120.1200">
    <property type="entry name" value="NADH-ubiquinone/plastoquinone oxidoreductase chain 6, subunit NuoJ"/>
    <property type="match status" value="1"/>
</dbReference>
<feature type="transmembrane region" description="Helical" evidence="1">
    <location>
        <begin position="152"/>
        <end position="174"/>
    </location>
</feature>
<dbReference type="EMBL" id="AMCI01002278">
    <property type="protein sequence ID" value="EJX03162.1"/>
    <property type="molecule type" value="Genomic_DNA"/>
</dbReference>
<dbReference type="InterPro" id="IPR001457">
    <property type="entry name" value="NADH_UbQ/plastoQ_OxRdtase_su6"/>
</dbReference>